<keyword evidence="4" id="KW-1185">Reference proteome</keyword>
<sequence length="216" mass="23858">MGKLIIILAILLTTLLLLNMPLQAKELKIIVDKQIEQKQIILKEGRSIEGYGGFSLNQYSLTEINDYIKDKKLEELELGYGIFLGCKKWLSEDLAVGGEIECIIAKSDNANNLAKASAIGYLGTISYRFNQHLSSQISGGLYSANLRLKGIDDISESNSAYGFKVGLGLEAPIDLNIISLKARIAYRRLKVGLENPKLKNMDFSGIETGVILDIKF</sequence>
<accession>A0A4R8H5B1</accession>
<dbReference type="InterPro" id="IPR027385">
    <property type="entry name" value="Beta-barrel_OMP"/>
</dbReference>
<keyword evidence="1" id="KW-0732">Signal</keyword>
<dbReference type="AlphaFoldDB" id="A0A4R8H5B1"/>
<dbReference type="Gene3D" id="2.40.160.20">
    <property type="match status" value="1"/>
</dbReference>
<feature type="domain" description="Outer membrane protein beta-barrel" evidence="2">
    <location>
        <begin position="51"/>
        <end position="203"/>
    </location>
</feature>
<dbReference type="InterPro" id="IPR011250">
    <property type="entry name" value="OMP/PagP_B-barrel"/>
</dbReference>
<dbReference type="Pfam" id="PF13505">
    <property type="entry name" value="OMP_b-brl"/>
    <property type="match status" value="1"/>
</dbReference>
<evidence type="ECO:0000313" key="4">
    <source>
        <dbReference type="Proteomes" id="UP000295832"/>
    </source>
</evidence>
<evidence type="ECO:0000313" key="3">
    <source>
        <dbReference type="EMBL" id="TDX52349.1"/>
    </source>
</evidence>
<dbReference type="SUPFAM" id="SSF56925">
    <property type="entry name" value="OMPA-like"/>
    <property type="match status" value="1"/>
</dbReference>
<proteinExistence type="predicted"/>
<dbReference type="RefSeq" id="WP_134115827.1">
    <property type="nucleotide sequence ID" value="NZ_SOEG01000007.1"/>
</dbReference>
<gene>
    <name evidence="3" type="ORF">C7959_10757</name>
</gene>
<evidence type="ECO:0000259" key="2">
    <source>
        <dbReference type="Pfam" id="PF13505"/>
    </source>
</evidence>
<organism evidence="3 4">
    <name type="scientific">Orenia marismortui</name>
    <dbReference type="NCBI Taxonomy" id="46469"/>
    <lineage>
        <taxon>Bacteria</taxon>
        <taxon>Bacillati</taxon>
        <taxon>Bacillota</taxon>
        <taxon>Clostridia</taxon>
        <taxon>Halanaerobiales</taxon>
        <taxon>Halobacteroidaceae</taxon>
        <taxon>Orenia</taxon>
    </lineage>
</organism>
<name>A0A4R8H5B1_9FIRM</name>
<dbReference type="Proteomes" id="UP000295832">
    <property type="component" value="Unassembled WGS sequence"/>
</dbReference>
<evidence type="ECO:0000256" key="1">
    <source>
        <dbReference type="ARBA" id="ARBA00022729"/>
    </source>
</evidence>
<reference evidence="3 4" key="1">
    <citation type="submission" date="2019-03" db="EMBL/GenBank/DDBJ databases">
        <title>Subsurface microbial communities from deep shales in Ohio and West Virginia, USA.</title>
        <authorList>
            <person name="Wrighton K."/>
        </authorList>
    </citation>
    <scope>NUCLEOTIDE SEQUENCE [LARGE SCALE GENOMIC DNA]</scope>
    <source>
        <strain evidence="3 4">MSL 6dP</strain>
    </source>
</reference>
<dbReference type="EMBL" id="SOEG01000007">
    <property type="protein sequence ID" value="TDX52349.1"/>
    <property type="molecule type" value="Genomic_DNA"/>
</dbReference>
<protein>
    <submittedName>
        <fullName evidence="3">Opacity protein-like surface antigen</fullName>
    </submittedName>
</protein>
<comment type="caution">
    <text evidence="3">The sequence shown here is derived from an EMBL/GenBank/DDBJ whole genome shotgun (WGS) entry which is preliminary data.</text>
</comment>